<dbReference type="STRING" id="6832.A0A553NU04"/>
<dbReference type="SUPFAM" id="SSF47473">
    <property type="entry name" value="EF-hand"/>
    <property type="match status" value="1"/>
</dbReference>
<protein>
    <recommendedName>
        <fullName evidence="3">EF-hand domain-containing protein</fullName>
    </recommendedName>
</protein>
<evidence type="ECO:0000259" key="3">
    <source>
        <dbReference type="PROSITE" id="PS50222"/>
    </source>
</evidence>
<sequence length="308" mass="35897">MGNVQNKGQKNELTNFQRRKLKYDFYTFFDLNNDGFLTYNDFLWAKDKICYMSGWKIDSPKYKITEALFHEIWDSLVQIADMDKDGKITKKEWLAMWTVYKREISMGEEKQKDFLKTVYDHQKKRQLSPSFANHSDEPNHPSVRSNRSKEGPSPAKSTTPNGTTRSAGWKAGGQSESDHHHHHHPQIDDEDDWPLVLDSDEDSPSLLTRRREKSPPNGTVKATKDHEEGDHVSQDSILEQFAKDHDHSLNLDSTSLPKWLYKYLVFRFNLLDRTGDNVIDTEEFEYVLSEFGVSERIARQAFTIFTEV</sequence>
<evidence type="ECO:0000313" key="5">
    <source>
        <dbReference type="Proteomes" id="UP000318571"/>
    </source>
</evidence>
<dbReference type="InterPro" id="IPR011992">
    <property type="entry name" value="EF-hand-dom_pair"/>
</dbReference>
<dbReference type="GO" id="GO:0005509">
    <property type="term" value="F:calcium ion binding"/>
    <property type="evidence" value="ECO:0007669"/>
    <property type="project" value="InterPro"/>
</dbReference>
<dbReference type="PROSITE" id="PS50222">
    <property type="entry name" value="EF_HAND_2"/>
    <property type="match status" value="2"/>
</dbReference>
<gene>
    <name evidence="4" type="ORF">TCAL_05220</name>
</gene>
<dbReference type="InterPro" id="IPR002048">
    <property type="entry name" value="EF_hand_dom"/>
</dbReference>
<dbReference type="Proteomes" id="UP000318571">
    <property type="component" value="Chromosome 1"/>
</dbReference>
<dbReference type="SMART" id="SM00054">
    <property type="entry name" value="EFh"/>
    <property type="match status" value="2"/>
</dbReference>
<feature type="domain" description="EF-hand" evidence="3">
    <location>
        <begin position="259"/>
        <end position="294"/>
    </location>
</feature>
<feature type="compositionally biased region" description="Basic and acidic residues" evidence="2">
    <location>
        <begin position="222"/>
        <end position="232"/>
    </location>
</feature>
<proteinExistence type="predicted"/>
<dbReference type="PROSITE" id="PS00018">
    <property type="entry name" value="EF_HAND_1"/>
    <property type="match status" value="2"/>
</dbReference>
<dbReference type="AlphaFoldDB" id="A0A553NU04"/>
<dbReference type="InterPro" id="IPR018247">
    <property type="entry name" value="EF_Hand_1_Ca_BS"/>
</dbReference>
<keyword evidence="5" id="KW-1185">Reference proteome</keyword>
<feature type="compositionally biased region" description="Acidic residues" evidence="2">
    <location>
        <begin position="188"/>
        <end position="203"/>
    </location>
</feature>
<feature type="domain" description="EF-hand" evidence="3">
    <location>
        <begin position="68"/>
        <end position="103"/>
    </location>
</feature>
<accession>A0A553NU04</accession>
<evidence type="ECO:0000313" key="4">
    <source>
        <dbReference type="EMBL" id="TRY68920.1"/>
    </source>
</evidence>
<reference evidence="4 5" key="1">
    <citation type="journal article" date="2018" name="Nat. Ecol. Evol.">
        <title>Genomic signatures of mitonuclear coevolution across populations of Tigriopus californicus.</title>
        <authorList>
            <person name="Barreto F.S."/>
            <person name="Watson E.T."/>
            <person name="Lima T.G."/>
            <person name="Willett C.S."/>
            <person name="Edmands S."/>
            <person name="Li W."/>
            <person name="Burton R.S."/>
        </authorList>
    </citation>
    <scope>NUCLEOTIDE SEQUENCE [LARGE SCALE GENOMIC DNA]</scope>
    <source>
        <strain evidence="4 5">San Diego</strain>
    </source>
</reference>
<keyword evidence="1" id="KW-0106">Calcium</keyword>
<feature type="region of interest" description="Disordered" evidence="2">
    <location>
        <begin position="127"/>
        <end position="232"/>
    </location>
</feature>
<dbReference type="Pfam" id="PF13202">
    <property type="entry name" value="EF-hand_5"/>
    <property type="match status" value="2"/>
</dbReference>
<dbReference type="Gene3D" id="1.10.238.10">
    <property type="entry name" value="EF-hand"/>
    <property type="match status" value="2"/>
</dbReference>
<evidence type="ECO:0000256" key="2">
    <source>
        <dbReference type="SAM" id="MobiDB-lite"/>
    </source>
</evidence>
<organism evidence="4 5">
    <name type="scientific">Tigriopus californicus</name>
    <name type="common">Marine copepod</name>
    <dbReference type="NCBI Taxonomy" id="6832"/>
    <lineage>
        <taxon>Eukaryota</taxon>
        <taxon>Metazoa</taxon>
        <taxon>Ecdysozoa</taxon>
        <taxon>Arthropoda</taxon>
        <taxon>Crustacea</taxon>
        <taxon>Multicrustacea</taxon>
        <taxon>Hexanauplia</taxon>
        <taxon>Copepoda</taxon>
        <taxon>Harpacticoida</taxon>
        <taxon>Harpacticidae</taxon>
        <taxon>Tigriopus</taxon>
    </lineage>
</organism>
<evidence type="ECO:0000256" key="1">
    <source>
        <dbReference type="ARBA" id="ARBA00022837"/>
    </source>
</evidence>
<dbReference type="EMBL" id="VCGU01000010">
    <property type="protein sequence ID" value="TRY68920.1"/>
    <property type="molecule type" value="Genomic_DNA"/>
</dbReference>
<name>A0A553NU04_TIGCA</name>
<comment type="caution">
    <text evidence="4">The sequence shown here is derived from an EMBL/GenBank/DDBJ whole genome shotgun (WGS) entry which is preliminary data.</text>
</comment>
<feature type="compositionally biased region" description="Polar residues" evidence="2">
    <location>
        <begin position="155"/>
        <end position="166"/>
    </location>
</feature>